<dbReference type="GeneID" id="108696475"/>
<accession>A0A1L8FLN5</accession>
<dbReference type="Bgee" id="108696475">
    <property type="expression patterns" value="Expressed in stomach and 7 other cell types or tissues"/>
</dbReference>
<dbReference type="OMA" id="ITEVTHK"/>
<keyword evidence="1" id="KW-1185">Reference proteome</keyword>
<protein>
    <submittedName>
        <fullName evidence="2 3">Uncharacterized protein LOC108696475</fullName>
    </submittedName>
</protein>
<dbReference type="KEGG" id="xla:108696475"/>
<evidence type="ECO:0000313" key="3">
    <source>
        <dbReference type="RefSeq" id="XP_018081388.1"/>
    </source>
</evidence>
<dbReference type="RefSeq" id="XP_018081387.1">
    <property type="nucleotide sequence ID" value="XM_018225898.2"/>
</dbReference>
<dbReference type="RefSeq" id="XP_018081388.1">
    <property type="nucleotide sequence ID" value="XM_018225899.2"/>
</dbReference>
<name>A0A1L8FLN5_XENLA</name>
<dbReference type="OrthoDB" id="10016177at2759"/>
<proteinExistence type="predicted"/>
<dbReference type="AlphaFoldDB" id="A0A1L8FLN5"/>
<evidence type="ECO:0000313" key="2">
    <source>
        <dbReference type="RefSeq" id="XP_018081387.1"/>
    </source>
</evidence>
<reference evidence="2 3" key="1">
    <citation type="submission" date="2022-04" db="UniProtKB">
        <authorList>
            <consortium name="RefSeq"/>
        </authorList>
    </citation>
    <scope>IDENTIFICATION</scope>
    <source>
        <strain evidence="2 3">J_2021</strain>
        <tissue evidence="2 3">Erythrocytes</tissue>
    </source>
</reference>
<organism evidence="2">
    <name type="scientific">Xenopus laevis</name>
    <name type="common">African clawed frog</name>
    <dbReference type="NCBI Taxonomy" id="8355"/>
    <lineage>
        <taxon>Eukaryota</taxon>
        <taxon>Metazoa</taxon>
        <taxon>Chordata</taxon>
        <taxon>Craniata</taxon>
        <taxon>Vertebrata</taxon>
        <taxon>Euteleostomi</taxon>
        <taxon>Amphibia</taxon>
        <taxon>Batrachia</taxon>
        <taxon>Anura</taxon>
        <taxon>Pipoidea</taxon>
        <taxon>Pipidae</taxon>
        <taxon>Xenopodinae</taxon>
        <taxon>Xenopus</taxon>
        <taxon>Xenopus</taxon>
    </lineage>
</organism>
<gene>
    <name evidence="2 3" type="primary">LOC108696475</name>
</gene>
<evidence type="ECO:0000313" key="1">
    <source>
        <dbReference type="Proteomes" id="UP000186698"/>
    </source>
</evidence>
<dbReference type="Proteomes" id="UP000186698">
    <property type="component" value="Chromosome 7L"/>
</dbReference>
<sequence>MASSKTEGTWTALQESLTRVREQYGLLPRAEWDNLIAMTSYENSERLRNKNRFKPFLPSIQFKEGSNSYFENLVHKNQTRREKNKEDKSVFRENVPVMKRGQHDKTNPKLEQDAVRFFLTSQHFAWNFIDSFTTEVLLEGILLDVVIEALTQKSTVAHLKPWKSAKELTRQKSSKETFPVSLMDEVLVEILRDLSVDVIRSVIQEFVDDHLLKAALYNFMDELITEVTHKELSSVRKEVVEDFEIEFFLESIIHPVIDEEVNVTVTAVLSEYNEQISELQQNQITVSANKYLTDIFILHHLIGMIGTNKPVLFEKDSSSILMDSFMLDVLLRQHVRIHQEQQATFQNYPMRHFHQKAFSRVALEVLLSELSMEMDEDMEDILEYEKYIELGTSENI</sequence>
<dbReference type="PaxDb" id="8355-A0A1L8FLN5"/>